<dbReference type="Gene3D" id="3.40.640.10">
    <property type="entry name" value="Type I PLP-dependent aspartate aminotransferase-like (Major domain)"/>
    <property type="match status" value="1"/>
</dbReference>
<dbReference type="InterPro" id="IPR015424">
    <property type="entry name" value="PyrdxlP-dep_Trfase"/>
</dbReference>
<keyword evidence="8" id="KW-1185">Reference proteome</keyword>
<dbReference type="SUPFAM" id="SSF53383">
    <property type="entry name" value="PLP-dependent transferases"/>
    <property type="match status" value="1"/>
</dbReference>
<dbReference type="Pfam" id="PF00155">
    <property type="entry name" value="Aminotran_1_2"/>
    <property type="match status" value="1"/>
</dbReference>
<dbReference type="GO" id="GO:0006520">
    <property type="term" value="P:amino acid metabolic process"/>
    <property type="evidence" value="ECO:0007669"/>
    <property type="project" value="InterPro"/>
</dbReference>
<feature type="domain" description="Aminotransferase class I/classII large" evidence="6">
    <location>
        <begin position="38"/>
        <end position="365"/>
    </location>
</feature>
<evidence type="ECO:0000256" key="3">
    <source>
        <dbReference type="ARBA" id="ARBA00022576"/>
    </source>
</evidence>
<dbReference type="OrthoDB" id="9763453at2"/>
<comment type="cofactor">
    <cofactor evidence="1">
        <name>pyridoxal 5'-phosphate</name>
        <dbReference type="ChEBI" id="CHEBI:597326"/>
    </cofactor>
</comment>
<dbReference type="GO" id="GO:0008483">
    <property type="term" value="F:transaminase activity"/>
    <property type="evidence" value="ECO:0007669"/>
    <property type="project" value="UniProtKB-KW"/>
</dbReference>
<evidence type="ECO:0000256" key="5">
    <source>
        <dbReference type="ARBA" id="ARBA00022898"/>
    </source>
</evidence>
<dbReference type="GO" id="GO:0030170">
    <property type="term" value="F:pyridoxal phosphate binding"/>
    <property type="evidence" value="ECO:0007669"/>
    <property type="project" value="InterPro"/>
</dbReference>
<dbReference type="PANTHER" id="PTHR46383:SF2">
    <property type="entry name" value="AMINOTRANSFERASE"/>
    <property type="match status" value="1"/>
</dbReference>
<dbReference type="InterPro" id="IPR050596">
    <property type="entry name" value="AspAT/PAT-like"/>
</dbReference>
<dbReference type="InterPro" id="IPR015421">
    <property type="entry name" value="PyrdxlP-dep_Trfase_major"/>
</dbReference>
<keyword evidence="5" id="KW-0663">Pyridoxal phosphate</keyword>
<reference evidence="7 8" key="1">
    <citation type="submission" date="2016-10" db="EMBL/GenBank/DDBJ databases">
        <authorList>
            <person name="de Groot N.N."/>
        </authorList>
    </citation>
    <scope>NUCLEOTIDE SEQUENCE [LARGE SCALE GENOMIC DNA]</scope>
    <source>
        <strain evidence="7 8">DSM 43794</strain>
    </source>
</reference>
<dbReference type="RefSeq" id="WP_093260922.1">
    <property type="nucleotide sequence ID" value="NZ_FNKK01000002.1"/>
</dbReference>
<proteinExistence type="inferred from homology"/>
<dbReference type="EMBL" id="FNKK01000002">
    <property type="protein sequence ID" value="SDR19241.1"/>
    <property type="molecule type" value="Genomic_DNA"/>
</dbReference>
<gene>
    <name evidence="7" type="ORF">SAMN04489764_3982</name>
</gene>
<evidence type="ECO:0000256" key="2">
    <source>
        <dbReference type="ARBA" id="ARBA00007441"/>
    </source>
</evidence>
<evidence type="ECO:0000313" key="8">
    <source>
        <dbReference type="Proteomes" id="UP000217103"/>
    </source>
</evidence>
<dbReference type="PANTHER" id="PTHR46383">
    <property type="entry name" value="ASPARTATE AMINOTRANSFERASE"/>
    <property type="match status" value="1"/>
</dbReference>
<protein>
    <submittedName>
        <fullName evidence="7">Aspartate/methionine/tyrosine aminotransferase</fullName>
    </submittedName>
</protein>
<keyword evidence="4 7" id="KW-0808">Transferase</keyword>
<dbReference type="AlphaFoldDB" id="A0A1H1H1H9"/>
<evidence type="ECO:0000256" key="4">
    <source>
        <dbReference type="ARBA" id="ARBA00022679"/>
    </source>
</evidence>
<sequence length="384" mass="41313">MRPNSRYEHVQPFDIDRVAAAADADPDILRMENLDTDLAPPACAVEVTRRAVGEDHANSWLPFTGLPELRQAVAAELERRCGVAYDADAQIVITSGGLSGVIPALFATSDAGDTVVLTDPVYAGLLQRTRLVSARPHLVPLRVSEGVWRIDREALRAAADARPAAVVMMSPSMPSGCVLDEEDWAVVAEVCERAGAWLIYDAAMERLLYDGFPRVHPCRIGGLADRTLIIGSMSKEYRMIGWRIGWVAGPRDVMGRIAQAVIYNTTVSSGFAQLGAAAALNDPGGAGVAEAAAEYQRRHDTVIAQLDGLPVVRAGGGWSCLVDAVALGMDAPTLSDRLLRHGRIAATPMTAWGEHVAPRYVRLVYSNEPVSRLADLRARFDAAL</sequence>
<dbReference type="InterPro" id="IPR004839">
    <property type="entry name" value="Aminotransferase_I/II_large"/>
</dbReference>
<keyword evidence="3 7" id="KW-0032">Aminotransferase</keyword>
<organism evidence="7 8">
    <name type="scientific">Thermostaphylospora chromogena</name>
    <dbReference type="NCBI Taxonomy" id="35622"/>
    <lineage>
        <taxon>Bacteria</taxon>
        <taxon>Bacillati</taxon>
        <taxon>Actinomycetota</taxon>
        <taxon>Actinomycetes</taxon>
        <taxon>Streptosporangiales</taxon>
        <taxon>Thermomonosporaceae</taxon>
        <taxon>Thermostaphylospora</taxon>
    </lineage>
</organism>
<dbReference type="STRING" id="35622.SAMN04489764_3982"/>
<dbReference type="CDD" id="cd00609">
    <property type="entry name" value="AAT_like"/>
    <property type="match status" value="1"/>
</dbReference>
<comment type="similarity">
    <text evidence="2">Belongs to the class-I pyridoxal-phosphate-dependent aminotransferase family.</text>
</comment>
<accession>A0A1H1H1H9</accession>
<evidence type="ECO:0000256" key="1">
    <source>
        <dbReference type="ARBA" id="ARBA00001933"/>
    </source>
</evidence>
<dbReference type="Proteomes" id="UP000217103">
    <property type="component" value="Unassembled WGS sequence"/>
</dbReference>
<evidence type="ECO:0000259" key="6">
    <source>
        <dbReference type="Pfam" id="PF00155"/>
    </source>
</evidence>
<evidence type="ECO:0000313" key="7">
    <source>
        <dbReference type="EMBL" id="SDR19241.1"/>
    </source>
</evidence>
<name>A0A1H1H1H9_9ACTN</name>